<evidence type="ECO:0000313" key="2">
    <source>
        <dbReference type="Proteomes" id="UP001165064"/>
    </source>
</evidence>
<proteinExistence type="predicted"/>
<evidence type="ECO:0000313" key="1">
    <source>
        <dbReference type="EMBL" id="GME81558.1"/>
    </source>
</evidence>
<comment type="caution">
    <text evidence="1">The sequence shown here is derived from an EMBL/GenBank/DDBJ whole genome shotgun (WGS) entry which is preliminary data.</text>
</comment>
<accession>A0ACB5T5I6</accession>
<name>A0ACB5T5I6_AMBMO</name>
<sequence length="378" mass="41146">MKLSHSFLILQSLISSNVLASPFKFNIPSLITDDDYNIKENNNDSPGYFKMTGRKTRGDSFKDSDPLSEAHILQRRDEDGTLTFELANQRTFYSVDIKVGSNQDDVIVLVDTGSSDFWVMNSNNTYCSSSSSTSYGGSSSSKKRIDKSQLRDFNEYIPEEDTSAKNVEVNAAANNKQVAQSTVTQIAIATDSSDSDSEAQYTVTSTLDSNAAESAVNAANPIGIQTNTESSNSAASTLVCSTYGTFDASNSDTFHNNGTVFGISYADNTFANGTWGYDNIVINGMTIKDVSLAVADQTDSEMGVLGISYKYLETTYSGSSNNYNPYTYENLPMKLKSDGIIKKVTYSVYLNDSSSGNANILFGGVDHNKKPVNSHYFL</sequence>
<dbReference type="EMBL" id="BSXS01003580">
    <property type="protein sequence ID" value="GME81558.1"/>
    <property type="molecule type" value="Genomic_DNA"/>
</dbReference>
<protein>
    <submittedName>
        <fullName evidence="1">Unnamed protein product</fullName>
    </submittedName>
</protein>
<reference evidence="1" key="1">
    <citation type="submission" date="2023-04" db="EMBL/GenBank/DDBJ databases">
        <title>Ambrosiozyma monospora NBRC 10751.</title>
        <authorList>
            <person name="Ichikawa N."/>
            <person name="Sato H."/>
            <person name="Tonouchi N."/>
        </authorList>
    </citation>
    <scope>NUCLEOTIDE SEQUENCE</scope>
    <source>
        <strain evidence="1">NBRC 10751</strain>
    </source>
</reference>
<organism evidence="1 2">
    <name type="scientific">Ambrosiozyma monospora</name>
    <name type="common">Yeast</name>
    <name type="synonym">Endomycopsis monosporus</name>
    <dbReference type="NCBI Taxonomy" id="43982"/>
    <lineage>
        <taxon>Eukaryota</taxon>
        <taxon>Fungi</taxon>
        <taxon>Dikarya</taxon>
        <taxon>Ascomycota</taxon>
        <taxon>Saccharomycotina</taxon>
        <taxon>Pichiomycetes</taxon>
        <taxon>Pichiales</taxon>
        <taxon>Pichiaceae</taxon>
        <taxon>Ambrosiozyma</taxon>
    </lineage>
</organism>
<gene>
    <name evidence="1" type="ORF">Amon02_000502000</name>
</gene>
<dbReference type="Proteomes" id="UP001165064">
    <property type="component" value="Unassembled WGS sequence"/>
</dbReference>
<keyword evidence="2" id="KW-1185">Reference proteome</keyword>